<feature type="transmembrane region" description="Helical" evidence="5">
    <location>
        <begin position="1130"/>
        <end position="1156"/>
    </location>
</feature>
<dbReference type="PANTHER" id="PTHR12758:SF19">
    <property type="entry name" value="APOPTOSIS INHIBITOR 5"/>
    <property type="match status" value="1"/>
</dbReference>
<dbReference type="InterPro" id="IPR016024">
    <property type="entry name" value="ARM-type_fold"/>
</dbReference>
<keyword evidence="3" id="KW-0106">Calcium</keyword>
<feature type="region of interest" description="Disordered" evidence="4">
    <location>
        <begin position="400"/>
        <end position="428"/>
    </location>
</feature>
<feature type="region of interest" description="Disordered" evidence="4">
    <location>
        <begin position="470"/>
        <end position="536"/>
    </location>
</feature>
<feature type="compositionally biased region" description="Polar residues" evidence="4">
    <location>
        <begin position="496"/>
        <end position="507"/>
    </location>
</feature>
<feature type="transmembrane region" description="Helical" evidence="5">
    <location>
        <begin position="1651"/>
        <end position="1675"/>
    </location>
</feature>
<feature type="transmembrane region" description="Helical" evidence="5">
    <location>
        <begin position="1402"/>
        <end position="1420"/>
    </location>
</feature>
<reference evidence="7" key="1">
    <citation type="submission" date="2021-01" db="EMBL/GenBank/DDBJ databases">
        <authorList>
            <person name="Bezrukov I."/>
        </authorList>
    </citation>
    <scope>NUCLEOTIDE SEQUENCE</scope>
</reference>
<dbReference type="SUPFAM" id="SSF47473">
    <property type="entry name" value="EF-hand"/>
    <property type="match status" value="2"/>
</dbReference>
<dbReference type="GO" id="GO:0003729">
    <property type="term" value="F:mRNA binding"/>
    <property type="evidence" value="ECO:0007669"/>
    <property type="project" value="TreeGrafter"/>
</dbReference>
<feature type="transmembrane region" description="Helical" evidence="5">
    <location>
        <begin position="1581"/>
        <end position="1599"/>
    </location>
</feature>
<evidence type="ECO:0000259" key="6">
    <source>
        <dbReference type="PROSITE" id="PS50222"/>
    </source>
</evidence>
<feature type="transmembrane region" description="Helical" evidence="5">
    <location>
        <begin position="1031"/>
        <end position="1052"/>
    </location>
</feature>
<keyword evidence="2" id="KW-0053">Apoptosis</keyword>
<dbReference type="InterPro" id="IPR018247">
    <property type="entry name" value="EF_Hand_1_Ca_BS"/>
</dbReference>
<dbReference type="InterPro" id="IPR002048">
    <property type="entry name" value="EF_hand_dom"/>
</dbReference>
<dbReference type="PROSITE" id="PS50222">
    <property type="entry name" value="EF_HAND_2"/>
    <property type="match status" value="4"/>
</dbReference>
<dbReference type="PROSITE" id="PS00018">
    <property type="entry name" value="EF_HAND_1"/>
    <property type="match status" value="5"/>
</dbReference>
<keyword evidence="5" id="KW-1133">Transmembrane helix</keyword>
<dbReference type="Pfam" id="PF05918">
    <property type="entry name" value="API5"/>
    <property type="match status" value="1"/>
</dbReference>
<sequence>MSEQYSEDAKHIEKLYEFDERLSESTDKSQNFQDYEGIIELSKTNIKTKQLGAQLIPRYFKFFTSLATEAFDAYMDIIDEVEVGVRVQAIRGLPLFCKDTPEFISKIIDVLVQCLNTEELVERDAVHKAFMSLFRQDTKASLTALFKHTEATLSTDEQIREKVFPLKGELLKPQEEMERHITDLIKKSLGDVTGEEFNMFMGFLTSLSIFGGKAPQERMQELVEIVEGQADLDSQFNVSDTDHIDRFISCLQTALPFFARGAPGSKFLSYLNKNIMPDFDKLPEERKLNLLRALAEMSPYTTAQVARQMLPSIVQLLKKYMPARKTGEEMNFTYVECLLYVLHHLAHKAPNATNSLCGYKIVTGQPSDRLGEDFSEFYKEFTERLTSVEDLTKATMKKLTQGMSEHSKAMSAAKTDEEKSSVKMKKQSATTGLRTCNNILAMTKGLHAKAPSFIGDNSVTLSWKEVTKPLASTTTGGKRPANGAGNNVGAKKARVQNHQVVNKTSEGISYGGGRGSHRGRGRGHGRHGGGGRGRGRGRRGHCLNCRVLDPKLSENNPILMITDGFDNQLQFLSPEPPKINVTLTREACVHLYGFLPCAENVIGYAFQVFSFGSLLIVGDYFLSKGRAELLDIFEVGLYGGIIFPLLKIFPIIALMLVTGLSTSPEVAQSMIVDFVGATVGSSVFALTIQWGACIIFGTTGVFDTGCDQLVQKEENPTKPRPGLFKRLLEASVETDSRTKKGARIMLLTLIPFLIVQLSELFDSRSWRHIIVLMTLIVSTSATLLLLALSLLDTSGQKNSLDKARFELMSEVKKKLQKYSLERILQDGQLTRESLKNLFDKFDNDNDGKMEISELNEFTLEFGKLGKLKCDMNALAKTVLKEFDKDDDGMVNEDERTKGRFGNLRSAVAPSLKVEEQKKSVGYTLIASIKVIAGILIVVFLAKPFMMNISLLSASAGIPSFYVAFAVIPLARNLKNALSLHFCAKREKQEAASLTFSQIYRDVTMNNLMGMSIILAIVYAKGLTWNCSTEVLIVVFFGLIVALVSAVNCRVLSSVSEDNNSILISDGVQDRSSNEFLSLDPPNRISKSACVHVYGFLPCADNIGGYVFQVFSFGCLLIIGEYFLSKGRSKLFVIFEVGFFGGIIFPLLTMFPRIALILSTGLIGSREIANSMTGNNVAVTVGYSVFALTMQWGACVVFGLSGLRSDQSVTSDITSPRRQVKMSNLLKNLAGASVRADPKNKKAAGIMLLTLLPFVLVTFSETFHSKSWDDNMVLITLIFSGSATVLYFVYLFVQKFDVNKDGKIQVSELKDLTVDFGVLGRVKCDINELTTTLLADFDINRDGEIDETEFTIGIEKWLKQYKFGFDSTESPREDRAEDDGVLKVEQLQGCLFTKLLTKRTLKAVIEVTIGITIVSFLAMPFMMNIELLSVSAGIPSFYVVFAVIPLARNLKNALSAHFCRKKDKAKITSDTFSEIYRDVTLNNLLGTTIILAIVYIRGLTWDYSTEVLIIVVVGLIIALISRVNCRVLSSLSEKNSILISDGVQDGSSYEFLSLDPRNGSITKNQCIHVYGFLPCADNVGGYVFQVFSFGCLLIIGEYFLTKGRSKLFLIFEVGFYGGIVFPLLTMFPRIALILSTGLVGSREMASSRVGNIIGVTVGYSVFALTMQWGACILFGLSGSKPEQPIESGENSDVKCPRTQVYWKKLLNYVFASVEADPKNKRAAGIMLLTILPFILVSFSEISNSQSWNDIIVLITLIISASATFVYFFYSYFDRDDQEKSLDHARFELMSEVHKHLQIFSPKSLIRDGQLNQESLKRLFERIDVNGDGKIQVSELKDLTVEFGMIGKVKCHIDKLVTTLVADFDRDGDGEINEAEFEIGIKKWLNQYKFSFDSTVPPREDQAEENPILKVEKPKESLFTKLVSWKTLRAALEVTLGILIVIYLARPFMMNIQLLSESAGVPSFYVVFVVIPLARNLKNTLSAHFCRKKDKARITSDTFCEIYKDVTMNNLMGISIILAIVYARELIWDYTTEVLIIVIVGLLIGVPAYVRSTYPLWICVFAFALYFISLVVVYFHFMSLDKGKTFTFNK</sequence>
<dbReference type="InterPro" id="IPR008383">
    <property type="entry name" value="API5"/>
</dbReference>
<feature type="transmembrane region" description="Helical" evidence="5">
    <location>
        <begin position="769"/>
        <end position="791"/>
    </location>
</feature>
<keyword evidence="8" id="KW-1185">Reference proteome</keyword>
<feature type="transmembrane region" description="Helical" evidence="5">
    <location>
        <begin position="1002"/>
        <end position="1019"/>
    </location>
</feature>
<feature type="transmembrane region" description="Helical" evidence="5">
    <location>
        <begin position="1606"/>
        <end position="1631"/>
    </location>
</feature>
<evidence type="ECO:0000313" key="7">
    <source>
        <dbReference type="EMBL" id="CAE5958761.1"/>
    </source>
</evidence>
<feature type="transmembrane region" description="Helical" evidence="5">
    <location>
        <begin position="1242"/>
        <end position="1259"/>
    </location>
</feature>
<comment type="similarity">
    <text evidence="1">Belongs to the API5 family.</text>
</comment>
<feature type="transmembrane region" description="Helical" evidence="5">
    <location>
        <begin position="601"/>
        <end position="623"/>
    </location>
</feature>
<feature type="domain" description="EF-hand" evidence="6">
    <location>
        <begin position="829"/>
        <end position="864"/>
    </location>
</feature>
<feature type="transmembrane region" description="Helical" evidence="5">
    <location>
        <begin position="1271"/>
        <end position="1292"/>
    </location>
</feature>
<dbReference type="Gene3D" id="1.10.238.10">
    <property type="entry name" value="EF-hand"/>
    <property type="match status" value="3"/>
</dbReference>
<feature type="transmembrane region" description="Helical" evidence="5">
    <location>
        <begin position="920"/>
        <end position="941"/>
    </location>
</feature>
<dbReference type="Proteomes" id="UP000682877">
    <property type="component" value="Chromosome 1"/>
</dbReference>
<feature type="transmembrane region" description="Helical" evidence="5">
    <location>
        <begin position="2004"/>
        <end position="2022"/>
    </location>
</feature>
<protein>
    <recommendedName>
        <fullName evidence="6">EF-hand domain-containing protein</fullName>
    </recommendedName>
</protein>
<feature type="transmembrane region" description="Helical" evidence="5">
    <location>
        <begin position="1506"/>
        <end position="1523"/>
    </location>
</feature>
<evidence type="ECO:0000313" key="8">
    <source>
        <dbReference type="Proteomes" id="UP000682877"/>
    </source>
</evidence>
<feature type="domain" description="EF-hand" evidence="6">
    <location>
        <begin position="1293"/>
        <end position="1318"/>
    </location>
</feature>
<feature type="transmembrane region" description="Helical" evidence="5">
    <location>
        <begin position="1925"/>
        <end position="1943"/>
    </location>
</feature>
<feature type="transmembrane region" description="Helical" evidence="5">
    <location>
        <begin position="1102"/>
        <end position="1123"/>
    </location>
</feature>
<feature type="transmembrane region" description="Helical" evidence="5">
    <location>
        <begin position="948"/>
        <end position="970"/>
    </location>
</feature>
<feature type="domain" description="EF-hand" evidence="6">
    <location>
        <begin position="1850"/>
        <end position="1885"/>
    </location>
</feature>
<dbReference type="SUPFAM" id="SSF48371">
    <property type="entry name" value="ARM repeat"/>
    <property type="match status" value="1"/>
</dbReference>
<dbReference type="Pfam" id="PF13202">
    <property type="entry name" value="EF-hand_5"/>
    <property type="match status" value="1"/>
</dbReference>
<dbReference type="CDD" id="cd00051">
    <property type="entry name" value="EFh"/>
    <property type="match status" value="3"/>
</dbReference>
<feature type="compositionally biased region" description="Basic residues" evidence="4">
    <location>
        <begin position="515"/>
        <end position="536"/>
    </location>
</feature>
<accession>A0A8S1ZQA0</accession>
<evidence type="ECO:0000256" key="4">
    <source>
        <dbReference type="SAM" id="MobiDB-lite"/>
    </source>
</evidence>
<dbReference type="GO" id="GO:0005509">
    <property type="term" value="F:calcium ion binding"/>
    <property type="evidence" value="ECO:0007669"/>
    <property type="project" value="InterPro"/>
</dbReference>
<gene>
    <name evidence="7" type="ORF">AARE701A_LOCUS2337</name>
</gene>
<evidence type="ECO:0000256" key="3">
    <source>
        <dbReference type="ARBA" id="ARBA00022837"/>
    </source>
</evidence>
<feature type="transmembrane region" description="Helical" evidence="5">
    <location>
        <begin position="2054"/>
        <end position="2075"/>
    </location>
</feature>
<feature type="transmembrane region" description="Helical" evidence="5">
    <location>
        <begin position="1426"/>
        <end position="1446"/>
    </location>
</feature>
<dbReference type="GO" id="GO:0005634">
    <property type="term" value="C:nucleus"/>
    <property type="evidence" value="ECO:0007669"/>
    <property type="project" value="TreeGrafter"/>
</dbReference>
<evidence type="ECO:0000256" key="5">
    <source>
        <dbReference type="SAM" id="Phobius"/>
    </source>
</evidence>
<keyword evidence="5" id="KW-0472">Membrane</keyword>
<feature type="transmembrane region" description="Helical" evidence="5">
    <location>
        <begin position="635"/>
        <end position="657"/>
    </location>
</feature>
<keyword evidence="5" id="KW-0812">Transmembrane</keyword>
<feature type="transmembrane region" description="Helical" evidence="5">
    <location>
        <begin position="2028"/>
        <end position="2047"/>
    </location>
</feature>
<feature type="transmembrane region" description="Helical" evidence="5">
    <location>
        <begin position="1963"/>
        <end position="1983"/>
    </location>
</feature>
<dbReference type="SMART" id="SM00054">
    <property type="entry name" value="EFh"/>
    <property type="match status" value="6"/>
</dbReference>
<feature type="transmembrane region" description="Helical" evidence="5">
    <location>
        <begin position="1176"/>
        <end position="1199"/>
    </location>
</feature>
<dbReference type="Pfam" id="PF13499">
    <property type="entry name" value="EF-hand_7"/>
    <property type="match status" value="1"/>
</dbReference>
<dbReference type="InterPro" id="IPR011992">
    <property type="entry name" value="EF-hand-dom_pair"/>
</dbReference>
<dbReference type="EMBL" id="LR999451">
    <property type="protein sequence ID" value="CAE5958761.1"/>
    <property type="molecule type" value="Genomic_DNA"/>
</dbReference>
<feature type="domain" description="EF-hand" evidence="6">
    <location>
        <begin position="1809"/>
        <end position="1844"/>
    </location>
</feature>
<feature type="transmembrane region" description="Helical" evidence="5">
    <location>
        <begin position="1749"/>
        <end position="1768"/>
    </location>
</feature>
<evidence type="ECO:0000256" key="2">
    <source>
        <dbReference type="ARBA" id="ARBA00022703"/>
    </source>
</evidence>
<dbReference type="PANTHER" id="PTHR12758">
    <property type="entry name" value="APOPTOSIS INHIBITOR 5-RELATED"/>
    <property type="match status" value="1"/>
</dbReference>
<name>A0A8S1ZQA0_ARAAE</name>
<proteinExistence type="inferred from homology"/>
<dbReference type="GO" id="GO:0043067">
    <property type="term" value="P:regulation of programmed cell death"/>
    <property type="evidence" value="ECO:0007669"/>
    <property type="project" value="TreeGrafter"/>
</dbReference>
<evidence type="ECO:0000256" key="1">
    <source>
        <dbReference type="ARBA" id="ARBA00009515"/>
    </source>
</evidence>
<organism evidence="7 8">
    <name type="scientific">Arabidopsis arenosa</name>
    <name type="common">Sand rock-cress</name>
    <name type="synonym">Cardaminopsis arenosa</name>
    <dbReference type="NCBI Taxonomy" id="38785"/>
    <lineage>
        <taxon>Eukaryota</taxon>
        <taxon>Viridiplantae</taxon>
        <taxon>Streptophyta</taxon>
        <taxon>Embryophyta</taxon>
        <taxon>Tracheophyta</taxon>
        <taxon>Spermatophyta</taxon>
        <taxon>Magnoliopsida</taxon>
        <taxon>eudicotyledons</taxon>
        <taxon>Gunneridae</taxon>
        <taxon>Pentapetalae</taxon>
        <taxon>rosids</taxon>
        <taxon>malvids</taxon>
        <taxon>Brassicales</taxon>
        <taxon>Brassicaceae</taxon>
        <taxon>Camelineae</taxon>
        <taxon>Arabidopsis</taxon>
    </lineage>
</organism>